<feature type="compositionally biased region" description="Polar residues" evidence="1">
    <location>
        <begin position="1"/>
        <end position="10"/>
    </location>
</feature>
<evidence type="ECO:0000313" key="3">
    <source>
        <dbReference type="Proteomes" id="UP001367508"/>
    </source>
</evidence>
<organism evidence="2 3">
    <name type="scientific">Canavalia gladiata</name>
    <name type="common">Sword bean</name>
    <name type="synonym">Dolichos gladiatus</name>
    <dbReference type="NCBI Taxonomy" id="3824"/>
    <lineage>
        <taxon>Eukaryota</taxon>
        <taxon>Viridiplantae</taxon>
        <taxon>Streptophyta</taxon>
        <taxon>Embryophyta</taxon>
        <taxon>Tracheophyta</taxon>
        <taxon>Spermatophyta</taxon>
        <taxon>Magnoliopsida</taxon>
        <taxon>eudicotyledons</taxon>
        <taxon>Gunneridae</taxon>
        <taxon>Pentapetalae</taxon>
        <taxon>rosids</taxon>
        <taxon>fabids</taxon>
        <taxon>Fabales</taxon>
        <taxon>Fabaceae</taxon>
        <taxon>Papilionoideae</taxon>
        <taxon>50 kb inversion clade</taxon>
        <taxon>NPAAA clade</taxon>
        <taxon>indigoferoid/millettioid clade</taxon>
        <taxon>Phaseoleae</taxon>
        <taxon>Canavalia</taxon>
    </lineage>
</organism>
<keyword evidence="3" id="KW-1185">Reference proteome</keyword>
<proteinExistence type="predicted"/>
<feature type="region of interest" description="Disordered" evidence="1">
    <location>
        <begin position="1"/>
        <end position="29"/>
    </location>
</feature>
<gene>
    <name evidence="2" type="ORF">VNO77_21755</name>
</gene>
<protein>
    <submittedName>
        <fullName evidence="2">Uncharacterized protein</fullName>
    </submittedName>
</protein>
<dbReference type="Proteomes" id="UP001367508">
    <property type="component" value="Unassembled WGS sequence"/>
</dbReference>
<accession>A0AAN9L1A5</accession>
<reference evidence="2 3" key="1">
    <citation type="submission" date="2024-01" db="EMBL/GenBank/DDBJ databases">
        <title>The genomes of 5 underutilized Papilionoideae crops provide insights into root nodulation and disease resistanc.</title>
        <authorList>
            <person name="Jiang F."/>
        </authorList>
    </citation>
    <scope>NUCLEOTIDE SEQUENCE [LARGE SCALE GENOMIC DNA]</scope>
    <source>
        <strain evidence="2">LVBAO_FW01</strain>
        <tissue evidence="2">Leaves</tissue>
    </source>
</reference>
<dbReference type="EMBL" id="JAYMYQ010000005">
    <property type="protein sequence ID" value="KAK7327670.1"/>
    <property type="molecule type" value="Genomic_DNA"/>
</dbReference>
<evidence type="ECO:0000313" key="2">
    <source>
        <dbReference type="EMBL" id="KAK7327670.1"/>
    </source>
</evidence>
<comment type="caution">
    <text evidence="2">The sequence shown here is derived from an EMBL/GenBank/DDBJ whole genome shotgun (WGS) entry which is preliminary data.</text>
</comment>
<name>A0AAN9L1A5_CANGL</name>
<dbReference type="AlphaFoldDB" id="A0AAN9L1A5"/>
<evidence type="ECO:0000256" key="1">
    <source>
        <dbReference type="SAM" id="MobiDB-lite"/>
    </source>
</evidence>
<sequence length="159" mass="18163">MKTSTSSPNRTGKGRIQVDSDIGGDYKRKGNNQRRITRASNRYRQSCYVVLFLSRVSYSRNASLKASERSILDTETISFGHDSGVLTHALRIARSKEKRYLERSWEEQFWEDTNLLFSSGRIKNKDRDEGGLFHILDLNLGFGETLSSKDPIGLRRSKA</sequence>